<dbReference type="OrthoDB" id="4744764at2759"/>
<accession>A0A7C8MWA2</accession>
<protein>
    <submittedName>
        <fullName evidence="1">Uncharacterized protein</fullName>
    </submittedName>
</protein>
<name>A0A7C8MWA2_9PEZI</name>
<gene>
    <name evidence="1" type="ORF">GQX73_g3553</name>
</gene>
<sequence>MTTLSTNIDSGSTIKPTIQDFGLRRGPWRWEPKDTAFIDTYLVLSTLNNSSRPSSPNIPTPEWTAFKIELPRPASSRSADLLNGYAVSPSHHAYVTFCVELTRDTTRLTPMRYRDMLADNYASSSPSTSLSQLRWLGVSNILNLTARATFMRLFQLSNRDILSQGRVEVCPDTDLSEAEPDHKELRALLLHDPFARGVLALLHHHAQDLGHAFVKRFVFISEGWEGRAASAGPSVLELRLNLVVELARPGDNAGVVKADISKELLANL</sequence>
<proteinExistence type="predicted"/>
<dbReference type="EMBL" id="WUBL01000028">
    <property type="protein sequence ID" value="KAF2970033.1"/>
    <property type="molecule type" value="Genomic_DNA"/>
</dbReference>
<reference evidence="1 2" key="1">
    <citation type="submission" date="2019-12" db="EMBL/GenBank/DDBJ databases">
        <title>Draft genome sequence of the ascomycete Xylaria multiplex DSM 110363.</title>
        <authorList>
            <person name="Buettner E."/>
            <person name="Kellner H."/>
        </authorList>
    </citation>
    <scope>NUCLEOTIDE SEQUENCE [LARGE SCALE GENOMIC DNA]</scope>
    <source>
        <strain evidence="1 2">DSM 110363</strain>
    </source>
</reference>
<keyword evidence="2" id="KW-1185">Reference proteome</keyword>
<dbReference type="InParanoid" id="A0A7C8MWA2"/>
<organism evidence="1 2">
    <name type="scientific">Xylaria multiplex</name>
    <dbReference type="NCBI Taxonomy" id="323545"/>
    <lineage>
        <taxon>Eukaryota</taxon>
        <taxon>Fungi</taxon>
        <taxon>Dikarya</taxon>
        <taxon>Ascomycota</taxon>
        <taxon>Pezizomycotina</taxon>
        <taxon>Sordariomycetes</taxon>
        <taxon>Xylariomycetidae</taxon>
        <taxon>Xylariales</taxon>
        <taxon>Xylariaceae</taxon>
        <taxon>Xylaria</taxon>
    </lineage>
</organism>
<evidence type="ECO:0000313" key="1">
    <source>
        <dbReference type="EMBL" id="KAF2970033.1"/>
    </source>
</evidence>
<dbReference type="Proteomes" id="UP000481858">
    <property type="component" value="Unassembled WGS sequence"/>
</dbReference>
<dbReference type="AlphaFoldDB" id="A0A7C8MWA2"/>
<evidence type="ECO:0000313" key="2">
    <source>
        <dbReference type="Proteomes" id="UP000481858"/>
    </source>
</evidence>
<comment type="caution">
    <text evidence="1">The sequence shown here is derived from an EMBL/GenBank/DDBJ whole genome shotgun (WGS) entry which is preliminary data.</text>
</comment>